<dbReference type="GO" id="GO:0005886">
    <property type="term" value="C:plasma membrane"/>
    <property type="evidence" value="ECO:0007669"/>
    <property type="project" value="UniProtKB-SubCell"/>
</dbReference>
<evidence type="ECO:0000256" key="2">
    <source>
        <dbReference type="ARBA" id="ARBA00022448"/>
    </source>
</evidence>
<evidence type="ECO:0000259" key="8">
    <source>
        <dbReference type="PROSITE" id="PS50928"/>
    </source>
</evidence>
<evidence type="ECO:0000256" key="1">
    <source>
        <dbReference type="ARBA" id="ARBA00004651"/>
    </source>
</evidence>
<feature type="transmembrane region" description="Helical" evidence="7">
    <location>
        <begin position="101"/>
        <end position="122"/>
    </location>
</feature>
<dbReference type="RefSeq" id="WP_085124929.1">
    <property type="nucleotide sequence ID" value="NZ_FWZX01000022.1"/>
</dbReference>
<organism evidence="9 10">
    <name type="scientific">Tistlia consotensis USBA 355</name>
    <dbReference type="NCBI Taxonomy" id="560819"/>
    <lineage>
        <taxon>Bacteria</taxon>
        <taxon>Pseudomonadati</taxon>
        <taxon>Pseudomonadota</taxon>
        <taxon>Alphaproteobacteria</taxon>
        <taxon>Rhodospirillales</taxon>
        <taxon>Rhodovibrionaceae</taxon>
        <taxon>Tistlia</taxon>
    </lineage>
</organism>
<evidence type="ECO:0000256" key="4">
    <source>
        <dbReference type="ARBA" id="ARBA00022692"/>
    </source>
</evidence>
<dbReference type="Pfam" id="PF19300">
    <property type="entry name" value="BPD_transp_1_N"/>
    <property type="match status" value="1"/>
</dbReference>
<feature type="transmembrane region" description="Helical" evidence="7">
    <location>
        <begin position="198"/>
        <end position="218"/>
    </location>
</feature>
<dbReference type="Gene3D" id="1.10.3720.10">
    <property type="entry name" value="MetI-like"/>
    <property type="match status" value="1"/>
</dbReference>
<dbReference type="SUPFAM" id="SSF161098">
    <property type="entry name" value="MetI-like"/>
    <property type="match status" value="1"/>
</dbReference>
<name>A0A1Y6CM41_9PROT</name>
<keyword evidence="2 7" id="KW-0813">Transport</keyword>
<comment type="similarity">
    <text evidence="7">Belongs to the binding-protein-dependent transport system permease family.</text>
</comment>
<keyword evidence="5 7" id="KW-1133">Transmembrane helix</keyword>
<dbReference type="EMBL" id="FWZX01000022">
    <property type="protein sequence ID" value="SMF59458.1"/>
    <property type="molecule type" value="Genomic_DNA"/>
</dbReference>
<keyword evidence="4 7" id="KW-0812">Transmembrane</keyword>
<proteinExistence type="inferred from homology"/>
<dbReference type="Proteomes" id="UP000192917">
    <property type="component" value="Unassembled WGS sequence"/>
</dbReference>
<comment type="subcellular location">
    <subcellularLocation>
        <location evidence="1 7">Cell membrane</location>
        <topology evidence="1 7">Multi-pass membrane protein</topology>
    </subcellularLocation>
</comment>
<dbReference type="PANTHER" id="PTHR43163:SF8">
    <property type="entry name" value="D,D-DIPEPTIDE TRANSPORT SYSTEM PERMEASE PROTEIN DDPB-RELATED"/>
    <property type="match status" value="1"/>
</dbReference>
<dbReference type="CDD" id="cd06261">
    <property type="entry name" value="TM_PBP2"/>
    <property type="match status" value="1"/>
</dbReference>
<dbReference type="PROSITE" id="PS50928">
    <property type="entry name" value="ABC_TM1"/>
    <property type="match status" value="1"/>
</dbReference>
<dbReference type="Pfam" id="PF00528">
    <property type="entry name" value="BPD_transp_1"/>
    <property type="match status" value="1"/>
</dbReference>
<evidence type="ECO:0000313" key="10">
    <source>
        <dbReference type="Proteomes" id="UP000192917"/>
    </source>
</evidence>
<keyword evidence="3" id="KW-1003">Cell membrane</keyword>
<evidence type="ECO:0000256" key="7">
    <source>
        <dbReference type="RuleBase" id="RU363032"/>
    </source>
</evidence>
<keyword evidence="10" id="KW-1185">Reference proteome</keyword>
<dbReference type="AlphaFoldDB" id="A0A1Y6CM41"/>
<evidence type="ECO:0000313" key="9">
    <source>
        <dbReference type="EMBL" id="SMF59458.1"/>
    </source>
</evidence>
<sequence>MARFVGRRLVFLVAMLLGLLLLTFAISHVAPGDPASLAAGPDATPEMVEQIRQEYGLDRPLPVQLGRYLLGILQGDLGRSVRTNHDVLADLADFFPATFELVTVSILIAVLLGIPLGVLSALGRNGWFDQLARVVSVSGVAIPMFWLGLMLQLLVALDLGWLPLGGRLGLMSTPPEPITHLYLLDSLLQGQWQVFGDAAAHLLLPALALCFPALASIIRVNRAEMIEALGQDYIVTARAHGLGGFRTVCLYALKNAMLPTLAMIGLRFGWMLGGTVLVESVFDWPGIGLYATQSAIAQDFQPIMGVTLLIGISFMLANLLVDLAYVWLDPRTREPA</sequence>
<evidence type="ECO:0000256" key="5">
    <source>
        <dbReference type="ARBA" id="ARBA00022989"/>
    </source>
</evidence>
<feature type="domain" description="ABC transmembrane type-1" evidence="8">
    <location>
        <begin position="95"/>
        <end position="325"/>
    </location>
</feature>
<feature type="transmembrane region" description="Helical" evidence="7">
    <location>
        <begin position="134"/>
        <end position="157"/>
    </location>
</feature>
<dbReference type="InterPro" id="IPR045621">
    <property type="entry name" value="BPD_transp_1_N"/>
</dbReference>
<evidence type="ECO:0000256" key="6">
    <source>
        <dbReference type="ARBA" id="ARBA00023136"/>
    </source>
</evidence>
<dbReference type="PANTHER" id="PTHR43163">
    <property type="entry name" value="DIPEPTIDE TRANSPORT SYSTEM PERMEASE PROTEIN DPPB-RELATED"/>
    <property type="match status" value="1"/>
</dbReference>
<dbReference type="InterPro" id="IPR035906">
    <property type="entry name" value="MetI-like_sf"/>
</dbReference>
<accession>A0A1Y6CM41</accession>
<gene>
    <name evidence="9" type="ORF">SAMN05428998_12289</name>
</gene>
<dbReference type="GO" id="GO:0071916">
    <property type="term" value="F:dipeptide transmembrane transporter activity"/>
    <property type="evidence" value="ECO:0007669"/>
    <property type="project" value="TreeGrafter"/>
</dbReference>
<reference evidence="9 10" key="1">
    <citation type="submission" date="2017-04" db="EMBL/GenBank/DDBJ databases">
        <authorList>
            <person name="Afonso C.L."/>
            <person name="Miller P.J."/>
            <person name="Scott M.A."/>
            <person name="Spackman E."/>
            <person name="Goraichik I."/>
            <person name="Dimitrov K.M."/>
            <person name="Suarez D.L."/>
            <person name="Swayne D.E."/>
        </authorList>
    </citation>
    <scope>NUCLEOTIDE SEQUENCE [LARGE SCALE GENOMIC DNA]</scope>
    <source>
        <strain evidence="9 10">USBA 355</strain>
    </source>
</reference>
<feature type="transmembrane region" description="Helical" evidence="7">
    <location>
        <begin position="302"/>
        <end position="328"/>
    </location>
</feature>
<keyword evidence="6 7" id="KW-0472">Membrane</keyword>
<dbReference type="STRING" id="560819.SAMN05428998_12289"/>
<dbReference type="InterPro" id="IPR000515">
    <property type="entry name" value="MetI-like"/>
</dbReference>
<evidence type="ECO:0000256" key="3">
    <source>
        <dbReference type="ARBA" id="ARBA00022475"/>
    </source>
</evidence>
<protein>
    <submittedName>
        <fullName evidence="9">Peptide/nickel transport system permease protein</fullName>
    </submittedName>
</protein>